<organism evidence="1 2">
    <name type="scientific">Coniosporium uncinatum</name>
    <dbReference type="NCBI Taxonomy" id="93489"/>
    <lineage>
        <taxon>Eukaryota</taxon>
        <taxon>Fungi</taxon>
        <taxon>Dikarya</taxon>
        <taxon>Ascomycota</taxon>
        <taxon>Pezizomycotina</taxon>
        <taxon>Dothideomycetes</taxon>
        <taxon>Dothideomycetes incertae sedis</taxon>
        <taxon>Coniosporium</taxon>
    </lineage>
</organism>
<keyword evidence="2" id="KW-1185">Reference proteome</keyword>
<proteinExistence type="predicted"/>
<dbReference type="Proteomes" id="UP001186974">
    <property type="component" value="Unassembled WGS sequence"/>
</dbReference>
<comment type="caution">
    <text evidence="1">The sequence shown here is derived from an EMBL/GenBank/DDBJ whole genome shotgun (WGS) entry which is preliminary data.</text>
</comment>
<gene>
    <name evidence="1" type="ORF">LTS18_006177</name>
</gene>
<name>A0ACC3DDC3_9PEZI</name>
<accession>A0ACC3DDC3</accession>
<sequence length="1075" mass="117390">MKRFQWGWPSFDKTAVWRWKDSTQYNKMKSYIQILTTPTVDTPGTTLLLHFDNKRYLIGNIAEGTQRACIQMGTRMLKISDVLLTGKSEWSNHGGLLGMMLTLADAASSSATTRAETERNKSNKKVKEPQDLDPHRLNLYGPPNLNHMLATARNFVFRKGMPIYANELKDIQPQFDENRRWLPTFADSNIRVWAMAIKPKASDPIPPAPLSPRKRSHDEANSKDVPPNAAESETDAQRTDRYDQIRKGVVANMFNSTWRLDALTEMPLSEVKLPATLFYRNPETKQTEKYTGPLPGGEQPVPDIKVLVRAPWPGALVARLPPSEPAPEAISYIICNYPQRGKFLPEKAKQLVQEKSKWAKLTKGESVQNEKGETITPDMVLGPGKTGGGVAVVELPSVQYVHPLVEREEWSSKDVMEGVGAVIWILGAGVAASPELQQFMKDTGHLEHIISSRDVCPNRLSMDSAAASAIKLSQVDFGKYAVPAFDNETTPQRLFNTPNTPATQLGGLSNIATPADRGMIINLEPSVSLDTKVVIPPLDTVKVLAESSPTVKEIAQQAKAEIDSDPEIEAWKKSIPSADAEIITLGTGSALPSKYRNVSATLMRVPGHGNYLFDAGENTLGQLQRVYKPDELVEVLRDLRMIWISHLHADHHLGTVSVIKAWYEIVHNAKPSSTPISFEPSRANGQTDAMIPRRLAVISEAQFLTWLSEYSHVEDYGYSRVLPLSIKPNDKWGPSTLTLHHSTTTRSTSSSITGASSPPSSSPPTDRVSSPRLLPSHLYPLHIGLSDIQSVRVLHCHGAMAVSLTFPNTFKVSYSGDCRPSLAFSDIGKGSTVLIHEATFDDELKGEAVAKKHSTTGEALKVGEVMGVKGVVLTHFSQRYQKIPVMDTVGAGVELEDVDAEREEELLGVVVDGGATAAAAGSADSAMLDAPSDASFSNGVANGMTDPAKPSDGVPAAVARDPVARVKTKARDMKVCVAFDYMRVKVGEIAAMEKLAPALVELFREEEGERGGAEGGGVFEEKEGGEDGGERMGTGKKGEREREKVGRDWKARKLEKKRSQSLGRRRDDGGGGEGT</sequence>
<evidence type="ECO:0000313" key="2">
    <source>
        <dbReference type="Proteomes" id="UP001186974"/>
    </source>
</evidence>
<evidence type="ECO:0000313" key="1">
    <source>
        <dbReference type="EMBL" id="KAK3065466.1"/>
    </source>
</evidence>
<dbReference type="EMBL" id="JAWDJW010006335">
    <property type="protein sequence ID" value="KAK3065466.1"/>
    <property type="molecule type" value="Genomic_DNA"/>
</dbReference>
<reference evidence="1" key="1">
    <citation type="submission" date="2024-09" db="EMBL/GenBank/DDBJ databases">
        <title>Black Yeasts Isolated from many extreme environments.</title>
        <authorList>
            <person name="Coleine C."/>
            <person name="Stajich J.E."/>
            <person name="Selbmann L."/>
        </authorList>
    </citation>
    <scope>NUCLEOTIDE SEQUENCE</scope>
    <source>
        <strain evidence="1">CCFEE 5737</strain>
    </source>
</reference>
<protein>
    <submittedName>
        <fullName evidence="1">Uncharacterized protein</fullName>
    </submittedName>
</protein>